<dbReference type="Pfam" id="PF04855">
    <property type="entry name" value="SNF5"/>
    <property type="match status" value="2"/>
</dbReference>
<dbReference type="OrthoDB" id="10258327at2759"/>
<protein>
    <submittedName>
        <fullName evidence="6">SNF5-domain-containing protein</fullName>
    </submittedName>
</protein>
<dbReference type="GO" id="GO:0007059">
    <property type="term" value="P:chromosome segregation"/>
    <property type="evidence" value="ECO:0007669"/>
    <property type="project" value="EnsemblFungi"/>
</dbReference>
<proteinExistence type="inferred from homology"/>
<evidence type="ECO:0000313" key="7">
    <source>
        <dbReference type="Proteomes" id="UP000095085"/>
    </source>
</evidence>
<keyword evidence="7" id="KW-1185">Reference proteome</keyword>
<dbReference type="GO" id="GO:0006302">
    <property type="term" value="P:double-strand break repair"/>
    <property type="evidence" value="ECO:0007669"/>
    <property type="project" value="EnsemblFungi"/>
</dbReference>
<dbReference type="GO" id="GO:0006368">
    <property type="term" value="P:transcription elongation by RNA polymerase II"/>
    <property type="evidence" value="ECO:0007669"/>
    <property type="project" value="EnsemblFungi"/>
</dbReference>
<dbReference type="GeneID" id="30996926"/>
<evidence type="ECO:0000256" key="4">
    <source>
        <dbReference type="ARBA" id="ARBA00023163"/>
    </source>
</evidence>
<sequence>MSLTYESTSFQPQALSTGLHSRVTKDPENALIINTAPQGRSAKRNAQQINYAEFDNVDDFEFEDTPSSTLNASLASANAQFNANTQKLLLKPAKIIHSVVGGEDESQKLQELVHKPQEDILIPIRLDLEYNAGNSKLVDFFMWNLNEALITPEQFATSLCNDLDLPGTINQEIVESINKQIEDYNFVSTLQPPNNVEIHVVIDLAVSLDKKLYQDKFEWDLYQTDVTPETFADIVVADLGLSLEFKPAISHSLHEVVLRLKKEISEGTYNHELQKYQQLAGLIFESGIRIRTESSVHNGNNHWEPIIEVLTPWEIEKREIERERNIRRLKRENMRREVDEFSSNKRRAIMSRRRYDELEGTWKN</sequence>
<accession>A0A1E4REH9</accession>
<dbReference type="PANTHER" id="PTHR10019">
    <property type="entry name" value="SNF5"/>
    <property type="match status" value="1"/>
</dbReference>
<dbReference type="EMBL" id="KV454544">
    <property type="protein sequence ID" value="ODV65651.1"/>
    <property type="molecule type" value="Genomic_DNA"/>
</dbReference>
<evidence type="ECO:0000256" key="2">
    <source>
        <dbReference type="ARBA" id="ARBA00010239"/>
    </source>
</evidence>
<dbReference type="GO" id="GO:0033262">
    <property type="term" value="P:regulation of nuclear cell cycle DNA replication"/>
    <property type="evidence" value="ECO:0007669"/>
    <property type="project" value="EnsemblFungi"/>
</dbReference>
<evidence type="ECO:0000256" key="1">
    <source>
        <dbReference type="ARBA" id="ARBA00004123"/>
    </source>
</evidence>
<organism evidence="6 7">
    <name type="scientific">Hyphopichia burtonii NRRL Y-1933</name>
    <dbReference type="NCBI Taxonomy" id="984485"/>
    <lineage>
        <taxon>Eukaryota</taxon>
        <taxon>Fungi</taxon>
        <taxon>Dikarya</taxon>
        <taxon>Ascomycota</taxon>
        <taxon>Saccharomycotina</taxon>
        <taxon>Pichiomycetes</taxon>
        <taxon>Debaryomycetaceae</taxon>
        <taxon>Hyphopichia</taxon>
    </lineage>
</organism>
<dbReference type="GO" id="GO:0016586">
    <property type="term" value="C:RSC-type complex"/>
    <property type="evidence" value="ECO:0007669"/>
    <property type="project" value="EnsemblFungi"/>
</dbReference>
<evidence type="ECO:0000256" key="3">
    <source>
        <dbReference type="ARBA" id="ARBA00023015"/>
    </source>
</evidence>
<dbReference type="STRING" id="984485.A0A1E4REH9"/>
<dbReference type="AlphaFoldDB" id="A0A1E4REH9"/>
<keyword evidence="3" id="KW-0805">Transcription regulation</keyword>
<dbReference type="GO" id="GO:0034080">
    <property type="term" value="P:CENP-A containing chromatin assembly"/>
    <property type="evidence" value="ECO:0007669"/>
    <property type="project" value="EnsemblFungi"/>
</dbReference>
<dbReference type="GO" id="GO:0000086">
    <property type="term" value="P:G2/M transition of mitotic cell cycle"/>
    <property type="evidence" value="ECO:0007669"/>
    <property type="project" value="EnsemblFungi"/>
</dbReference>
<gene>
    <name evidence="6" type="ORF">HYPBUDRAFT_158482</name>
</gene>
<dbReference type="GO" id="GO:0031491">
    <property type="term" value="F:nucleosome binding"/>
    <property type="evidence" value="ECO:0007669"/>
    <property type="project" value="EnsemblFungi"/>
</dbReference>
<keyword evidence="4" id="KW-0804">Transcription</keyword>
<reference evidence="7" key="1">
    <citation type="submission" date="2016-05" db="EMBL/GenBank/DDBJ databases">
        <title>Comparative genomics of biotechnologically important yeasts.</title>
        <authorList>
            <consortium name="DOE Joint Genome Institute"/>
            <person name="Riley R."/>
            <person name="Haridas S."/>
            <person name="Wolfe K.H."/>
            <person name="Lopes M.R."/>
            <person name="Hittinger C.T."/>
            <person name="Goker M."/>
            <person name="Salamov A."/>
            <person name="Wisecaver J."/>
            <person name="Long T.M."/>
            <person name="Aerts A.L."/>
            <person name="Barry K."/>
            <person name="Choi C."/>
            <person name="Clum A."/>
            <person name="Coughlan A.Y."/>
            <person name="Deshpande S."/>
            <person name="Douglass A.P."/>
            <person name="Hanson S.J."/>
            <person name="Klenk H.-P."/>
            <person name="Labutti K."/>
            <person name="Lapidus A."/>
            <person name="Lindquist E."/>
            <person name="Lipzen A."/>
            <person name="Meier-Kolthoff J.P."/>
            <person name="Ohm R.A."/>
            <person name="Otillar R.P."/>
            <person name="Pangilinan J."/>
            <person name="Peng Y."/>
            <person name="Rokas A."/>
            <person name="Rosa C.A."/>
            <person name="Scheuner C."/>
            <person name="Sibirny A.A."/>
            <person name="Slot J.C."/>
            <person name="Stielow J.B."/>
            <person name="Sun H."/>
            <person name="Kurtzman C.P."/>
            <person name="Blackwell M."/>
            <person name="Grigoriev I.V."/>
            <person name="Jeffries T.W."/>
        </authorList>
    </citation>
    <scope>NUCLEOTIDE SEQUENCE [LARGE SCALE GENOMIC DNA]</scope>
    <source>
        <strain evidence="7">NRRL Y-1933</strain>
    </source>
</reference>
<name>A0A1E4REH9_9ASCO</name>
<dbReference type="GO" id="GO:0000228">
    <property type="term" value="C:nuclear chromosome"/>
    <property type="evidence" value="ECO:0007669"/>
    <property type="project" value="InterPro"/>
</dbReference>
<dbReference type="RefSeq" id="XP_020074718.1">
    <property type="nucleotide sequence ID" value="XM_020222377.1"/>
</dbReference>
<keyword evidence="5" id="KW-0539">Nucleus</keyword>
<comment type="subcellular location">
    <subcellularLocation>
        <location evidence="1">Nucleus</location>
    </subcellularLocation>
</comment>
<evidence type="ECO:0000313" key="6">
    <source>
        <dbReference type="EMBL" id="ODV65651.1"/>
    </source>
</evidence>
<dbReference type="GO" id="GO:0006337">
    <property type="term" value="P:nucleosome disassembly"/>
    <property type="evidence" value="ECO:0007669"/>
    <property type="project" value="EnsemblFungi"/>
</dbReference>
<evidence type="ECO:0000256" key="5">
    <source>
        <dbReference type="ARBA" id="ARBA00023242"/>
    </source>
</evidence>
<dbReference type="InterPro" id="IPR006939">
    <property type="entry name" value="SNF5"/>
</dbReference>
<comment type="similarity">
    <text evidence="2">Belongs to the SNF5 family.</text>
</comment>
<dbReference type="Proteomes" id="UP000095085">
    <property type="component" value="Unassembled WGS sequence"/>
</dbReference>